<proteinExistence type="predicted"/>
<dbReference type="GO" id="GO:0016787">
    <property type="term" value="F:hydrolase activity"/>
    <property type="evidence" value="ECO:0007669"/>
    <property type="project" value="UniProtKB-KW"/>
</dbReference>
<feature type="domain" description="GH15-like" evidence="1">
    <location>
        <begin position="245"/>
        <end position="608"/>
    </location>
</feature>
<evidence type="ECO:0000313" key="3">
    <source>
        <dbReference type="EMBL" id="NIY73325.1"/>
    </source>
</evidence>
<evidence type="ECO:0000259" key="2">
    <source>
        <dbReference type="Pfam" id="PF19291"/>
    </source>
</evidence>
<protein>
    <submittedName>
        <fullName evidence="3">Glycoside hydrolase family 15 protein</fullName>
    </submittedName>
</protein>
<evidence type="ECO:0000313" key="4">
    <source>
        <dbReference type="Proteomes" id="UP000709466"/>
    </source>
</evidence>
<keyword evidence="3" id="KW-0378">Hydrolase</keyword>
<dbReference type="InterPro" id="IPR008928">
    <property type="entry name" value="6-hairpin_glycosidase_sf"/>
</dbReference>
<dbReference type="PANTHER" id="PTHR31616:SF0">
    <property type="entry name" value="GLUCAN 1,4-ALPHA-GLUCOSIDASE"/>
    <property type="match status" value="1"/>
</dbReference>
<accession>A0ABX0VZ14</accession>
<name>A0ABX0VZ14_9RHOB</name>
<feature type="domain" description="Trehalase-like N-terminal" evidence="2">
    <location>
        <begin position="23"/>
        <end position="177"/>
    </location>
</feature>
<dbReference type="EMBL" id="JAATOP010000009">
    <property type="protein sequence ID" value="NIY73325.1"/>
    <property type="molecule type" value="Genomic_DNA"/>
</dbReference>
<keyword evidence="4" id="KW-1185">Reference proteome</keyword>
<dbReference type="Pfam" id="PF19291">
    <property type="entry name" value="TREH_N"/>
    <property type="match status" value="1"/>
</dbReference>
<organism evidence="3 4">
    <name type="scientific">Marivivens donghaensis</name>
    <dbReference type="NCBI Taxonomy" id="1699413"/>
    <lineage>
        <taxon>Bacteria</taxon>
        <taxon>Pseudomonadati</taxon>
        <taxon>Pseudomonadota</taxon>
        <taxon>Alphaproteobacteria</taxon>
        <taxon>Rhodobacterales</taxon>
        <taxon>Paracoccaceae</taxon>
        <taxon>Marivivens group</taxon>
        <taxon>Marivivens</taxon>
    </lineage>
</organism>
<dbReference type="InterPro" id="IPR012341">
    <property type="entry name" value="6hp_glycosidase-like_sf"/>
</dbReference>
<dbReference type="SUPFAM" id="SSF48208">
    <property type="entry name" value="Six-hairpin glycosidases"/>
    <property type="match status" value="1"/>
</dbReference>
<dbReference type="RefSeq" id="WP_167638715.1">
    <property type="nucleotide sequence ID" value="NZ_JAATOP010000009.1"/>
</dbReference>
<gene>
    <name evidence="3" type="ORF">HCZ30_12895</name>
</gene>
<dbReference type="InterPro" id="IPR045582">
    <property type="entry name" value="Trehalase-like_N"/>
</dbReference>
<sequence length="620" mass="68757">MPNDTAQPTPFTRISTERHEGYIPIGNHAVIGDTSTVGLIAGDGSLDWLCMPQFDGDAIFAELLDRYRGGVCRVALAEPEEGERIISRRYRDRMPILETLHETPQGAIKVSDAMDLPVDGCLTRGHRVLRLIEVTDGEPEIDITVAPRPNFGAVLPHLRKDEDGLWYCDTANGEVLIETDLPLERTCGGTLRLRQKLEPKSFHYLVITYTENECGPMGEGAAWETLERVAHQWEEKLQDFDYDGPYGTYVERSLITLLLLTHADTGAVVAAPTVGLPETIGGIRNYDYRYCWLRDAAFVLNAFLDLGFTDEGTAFFRWLMEASRETAPQLGTFYDIRGRSGPDPEPLTAYEGYRGSGPVIRGNDAMDQLQLDVYGSMLYAAVCYVDNGGTLSDSECQLLQGFARVVRDQWTLPDNGLWEMPGSRRHHTYSKAMCWSALDCYVLLCERGIIEDNPEPFRQEANVIKRTVLEDAWNEERGAFMGAIGGDWLDAAVLLLPRIGIIAADDPRMVSTFEAITDELADGPYYRRYADGVDGLDGTEGTFVVCGFWAADYLARAGRCEDAARQIDGMIEGFNDLGLMAEEYDPATKQMLGNFPQGFSHAGMIAAASALRDALAKRDA</sequence>
<dbReference type="PANTHER" id="PTHR31616">
    <property type="entry name" value="TREHALASE"/>
    <property type="match status" value="1"/>
</dbReference>
<comment type="caution">
    <text evidence="3">The sequence shown here is derived from an EMBL/GenBank/DDBJ whole genome shotgun (WGS) entry which is preliminary data.</text>
</comment>
<dbReference type="Proteomes" id="UP000709466">
    <property type="component" value="Unassembled WGS sequence"/>
</dbReference>
<dbReference type="InterPro" id="IPR011613">
    <property type="entry name" value="GH15-like"/>
</dbReference>
<evidence type="ECO:0000259" key="1">
    <source>
        <dbReference type="Pfam" id="PF00723"/>
    </source>
</evidence>
<dbReference type="Gene3D" id="1.50.10.10">
    <property type="match status" value="1"/>
</dbReference>
<reference evidence="3 4" key="1">
    <citation type="submission" date="2020-03" db="EMBL/GenBank/DDBJ databases">
        <title>Bacterial isolates of synthetic phycosphere.</title>
        <authorList>
            <person name="Fu H."/>
            <person name="Moran M.A."/>
        </authorList>
    </citation>
    <scope>NUCLEOTIDE SEQUENCE [LARGE SCALE GENOMIC DNA]</scope>
    <source>
        <strain evidence="3 4">HF1</strain>
    </source>
</reference>
<dbReference type="Pfam" id="PF00723">
    <property type="entry name" value="Glyco_hydro_15"/>
    <property type="match status" value="1"/>
</dbReference>